<keyword evidence="3" id="KW-0805">Transcription regulation</keyword>
<dbReference type="InterPro" id="IPR001789">
    <property type="entry name" value="Sig_transdc_resp-reg_receiver"/>
</dbReference>
<dbReference type="Pfam" id="PF00072">
    <property type="entry name" value="Response_reg"/>
    <property type="match status" value="1"/>
</dbReference>
<dbReference type="PANTHER" id="PTHR48111">
    <property type="entry name" value="REGULATOR OF RPOS"/>
    <property type="match status" value="1"/>
</dbReference>
<dbReference type="InterPro" id="IPR001867">
    <property type="entry name" value="OmpR/PhoB-type_DNA-bd"/>
</dbReference>
<dbReference type="PROSITE" id="PS51755">
    <property type="entry name" value="OMPR_PHOB"/>
    <property type="match status" value="1"/>
</dbReference>
<keyword evidence="2" id="KW-0902">Two-component regulatory system</keyword>
<dbReference type="SMART" id="SM00862">
    <property type="entry name" value="Trans_reg_C"/>
    <property type="match status" value="1"/>
</dbReference>
<proteinExistence type="predicted"/>
<evidence type="ECO:0000256" key="7">
    <source>
        <dbReference type="PROSITE-ProRule" id="PRU01091"/>
    </source>
</evidence>
<dbReference type="RefSeq" id="WP_394468675.1">
    <property type="nucleotide sequence ID" value="NZ_JBIGHY010000001.1"/>
</dbReference>
<dbReference type="PROSITE" id="PS50110">
    <property type="entry name" value="RESPONSE_REGULATORY"/>
    <property type="match status" value="1"/>
</dbReference>
<reference evidence="10 11" key="1">
    <citation type="submission" date="2024-09" db="EMBL/GenBank/DDBJ databases">
        <title>Novel species of the genus Pelomonas and Roseateles isolated from streams.</title>
        <authorList>
            <person name="Lu H."/>
        </authorList>
    </citation>
    <scope>NUCLEOTIDE SEQUENCE [LARGE SCALE GENOMIC DNA]</scope>
    <source>
        <strain evidence="10 11">DC23W</strain>
    </source>
</reference>
<evidence type="ECO:0000313" key="11">
    <source>
        <dbReference type="Proteomes" id="UP001606300"/>
    </source>
</evidence>
<keyword evidence="11" id="KW-1185">Reference proteome</keyword>
<dbReference type="Gene3D" id="1.10.10.10">
    <property type="entry name" value="Winged helix-like DNA-binding domain superfamily/Winged helix DNA-binding domain"/>
    <property type="match status" value="1"/>
</dbReference>
<protein>
    <submittedName>
        <fullName evidence="10">Response regulator</fullName>
    </submittedName>
</protein>
<accession>A0ABW7EGZ7</accession>
<evidence type="ECO:0000313" key="10">
    <source>
        <dbReference type="EMBL" id="MFG6412570.1"/>
    </source>
</evidence>
<feature type="domain" description="OmpR/PhoB-type" evidence="9">
    <location>
        <begin position="124"/>
        <end position="220"/>
    </location>
</feature>
<feature type="DNA-binding region" description="OmpR/PhoB-type" evidence="7">
    <location>
        <begin position="124"/>
        <end position="220"/>
    </location>
</feature>
<dbReference type="SUPFAM" id="SSF52172">
    <property type="entry name" value="CheY-like"/>
    <property type="match status" value="1"/>
</dbReference>
<evidence type="ECO:0000256" key="6">
    <source>
        <dbReference type="PROSITE-ProRule" id="PRU00169"/>
    </source>
</evidence>
<keyword evidence="5" id="KW-0804">Transcription</keyword>
<name>A0ABW7EGZ7_9BURK</name>
<dbReference type="SMART" id="SM00448">
    <property type="entry name" value="REC"/>
    <property type="match status" value="1"/>
</dbReference>
<sequence>MRILLVEDDEQLVETTARALRSQGWVVDCSSRGEPVPRSLREDAYDLLILDIGLAGIDGFETLRRVRVDGLVVPVLLLTARDAVEDRVRGLEGGADDYLVKPFALTELVARARALVRRSQARTSNKIQLARLRIDQEARRAFIDEEPLALSAREWDVLGYLMARAGKVVSKEHIAMASNAWDQGVSDNAIEVCLSRLRAKIEPGGVQLRTVRGLGYLLEETPPTHG</sequence>
<evidence type="ECO:0000256" key="1">
    <source>
        <dbReference type="ARBA" id="ARBA00022553"/>
    </source>
</evidence>
<dbReference type="InterPro" id="IPR036388">
    <property type="entry name" value="WH-like_DNA-bd_sf"/>
</dbReference>
<dbReference type="CDD" id="cd00383">
    <property type="entry name" value="trans_reg_C"/>
    <property type="match status" value="1"/>
</dbReference>
<dbReference type="Proteomes" id="UP001606300">
    <property type="component" value="Unassembled WGS sequence"/>
</dbReference>
<dbReference type="Pfam" id="PF00486">
    <property type="entry name" value="Trans_reg_C"/>
    <property type="match status" value="1"/>
</dbReference>
<evidence type="ECO:0000259" key="9">
    <source>
        <dbReference type="PROSITE" id="PS51755"/>
    </source>
</evidence>
<comment type="caution">
    <text evidence="10">The sequence shown here is derived from an EMBL/GenBank/DDBJ whole genome shotgun (WGS) entry which is preliminary data.</text>
</comment>
<evidence type="ECO:0000256" key="5">
    <source>
        <dbReference type="ARBA" id="ARBA00023163"/>
    </source>
</evidence>
<evidence type="ECO:0000256" key="3">
    <source>
        <dbReference type="ARBA" id="ARBA00023015"/>
    </source>
</evidence>
<feature type="modified residue" description="4-aspartylphosphate" evidence="6">
    <location>
        <position position="51"/>
    </location>
</feature>
<keyword evidence="1 6" id="KW-0597">Phosphoprotein</keyword>
<dbReference type="InterPro" id="IPR039420">
    <property type="entry name" value="WalR-like"/>
</dbReference>
<feature type="domain" description="Response regulatory" evidence="8">
    <location>
        <begin position="2"/>
        <end position="116"/>
    </location>
</feature>
<dbReference type="PANTHER" id="PTHR48111:SF1">
    <property type="entry name" value="TWO-COMPONENT RESPONSE REGULATOR ORR33"/>
    <property type="match status" value="1"/>
</dbReference>
<dbReference type="Gene3D" id="3.40.50.2300">
    <property type="match status" value="1"/>
</dbReference>
<dbReference type="InterPro" id="IPR011006">
    <property type="entry name" value="CheY-like_superfamily"/>
</dbReference>
<keyword evidence="4 7" id="KW-0238">DNA-binding</keyword>
<evidence type="ECO:0000256" key="2">
    <source>
        <dbReference type="ARBA" id="ARBA00023012"/>
    </source>
</evidence>
<gene>
    <name evidence="10" type="ORF">ACG02S_01520</name>
</gene>
<evidence type="ECO:0000256" key="4">
    <source>
        <dbReference type="ARBA" id="ARBA00023125"/>
    </source>
</evidence>
<evidence type="ECO:0000259" key="8">
    <source>
        <dbReference type="PROSITE" id="PS50110"/>
    </source>
</evidence>
<dbReference type="EMBL" id="JBIGHY010000001">
    <property type="protein sequence ID" value="MFG6412570.1"/>
    <property type="molecule type" value="Genomic_DNA"/>
</dbReference>
<dbReference type="Gene3D" id="6.10.250.690">
    <property type="match status" value="1"/>
</dbReference>
<organism evidence="10 11">
    <name type="scientific">Pelomonas dachongensis</name>
    <dbReference type="NCBI Taxonomy" id="3299029"/>
    <lineage>
        <taxon>Bacteria</taxon>
        <taxon>Pseudomonadati</taxon>
        <taxon>Pseudomonadota</taxon>
        <taxon>Betaproteobacteria</taxon>
        <taxon>Burkholderiales</taxon>
        <taxon>Sphaerotilaceae</taxon>
        <taxon>Roseateles</taxon>
    </lineage>
</organism>